<name>A0A5P2BSB0_STRVZ</name>
<dbReference type="AlphaFoldDB" id="A0A5P2BSB0"/>
<accession>A0A5P2BSB0</accession>
<proteinExistence type="predicted"/>
<reference evidence="1 2" key="1">
    <citation type="submission" date="2018-05" db="EMBL/GenBank/DDBJ databases">
        <title>Streptomyces venezuelae.</title>
        <authorList>
            <person name="Kim W."/>
            <person name="Lee N."/>
            <person name="Cho B.-K."/>
        </authorList>
    </citation>
    <scope>NUCLEOTIDE SEQUENCE [LARGE SCALE GENOMIC DNA]</scope>
    <source>
        <strain evidence="1 2">ATCC 14584</strain>
    </source>
</reference>
<dbReference type="EMBL" id="CP029192">
    <property type="protein sequence ID" value="QES33376.1"/>
    <property type="molecule type" value="Genomic_DNA"/>
</dbReference>
<protein>
    <submittedName>
        <fullName evidence="1">Uncharacterized protein</fullName>
    </submittedName>
</protein>
<organism evidence="1 2">
    <name type="scientific">Streptomyces venezuelae</name>
    <dbReference type="NCBI Taxonomy" id="54571"/>
    <lineage>
        <taxon>Bacteria</taxon>
        <taxon>Bacillati</taxon>
        <taxon>Actinomycetota</taxon>
        <taxon>Actinomycetes</taxon>
        <taxon>Kitasatosporales</taxon>
        <taxon>Streptomycetaceae</taxon>
        <taxon>Streptomyces</taxon>
    </lineage>
</organism>
<evidence type="ECO:0000313" key="2">
    <source>
        <dbReference type="Proteomes" id="UP000322927"/>
    </source>
</evidence>
<gene>
    <name evidence="1" type="ORF">DEJ48_08195</name>
</gene>
<sequence length="73" mass="7994">MGDLGRPFALLRPGRSDMQDVACRVAVRNNKQAAYVFLCVQHDAVLACAYLADNPALFCGRPLIEICEDIGIQ</sequence>
<evidence type="ECO:0000313" key="1">
    <source>
        <dbReference type="EMBL" id="QES33376.1"/>
    </source>
</evidence>
<dbReference type="Proteomes" id="UP000322927">
    <property type="component" value="Chromosome"/>
</dbReference>